<dbReference type="EMBL" id="FOLD01000060">
    <property type="protein sequence ID" value="SFE02250.1"/>
    <property type="molecule type" value="Genomic_DNA"/>
</dbReference>
<evidence type="ECO:0000256" key="4">
    <source>
        <dbReference type="ARBA" id="ARBA00022679"/>
    </source>
</evidence>
<dbReference type="NCBIfam" id="TIGR00497">
    <property type="entry name" value="hsdM"/>
    <property type="match status" value="1"/>
</dbReference>
<dbReference type="PRINTS" id="PR00507">
    <property type="entry name" value="N12N6MTFRASE"/>
</dbReference>
<keyword evidence="3" id="KW-0489">Methyltransferase</keyword>
<evidence type="ECO:0000259" key="9">
    <source>
        <dbReference type="Pfam" id="PF12161"/>
    </source>
</evidence>
<evidence type="ECO:0000256" key="3">
    <source>
        <dbReference type="ARBA" id="ARBA00022603"/>
    </source>
</evidence>
<evidence type="ECO:0000256" key="7">
    <source>
        <dbReference type="ARBA" id="ARBA00047942"/>
    </source>
</evidence>
<dbReference type="InterPro" id="IPR038333">
    <property type="entry name" value="T1MK-like_N_sf"/>
</dbReference>
<reference evidence="11" key="1">
    <citation type="submission" date="2016-10" db="EMBL/GenBank/DDBJ databases">
        <authorList>
            <person name="Varghese N."/>
            <person name="Submissions S."/>
        </authorList>
    </citation>
    <scope>NUCLEOTIDE SEQUENCE [LARGE SCALE GENOMIC DNA]</scope>
    <source>
        <strain evidence="11">CGMCC 1.12041</strain>
    </source>
</reference>
<dbReference type="GO" id="GO:0009307">
    <property type="term" value="P:DNA restriction-modification system"/>
    <property type="evidence" value="ECO:0007669"/>
    <property type="project" value="UniProtKB-KW"/>
</dbReference>
<dbReference type="InterPro" id="IPR029063">
    <property type="entry name" value="SAM-dependent_MTases_sf"/>
</dbReference>
<evidence type="ECO:0000259" key="8">
    <source>
        <dbReference type="Pfam" id="PF02384"/>
    </source>
</evidence>
<proteinExistence type="inferred from homology"/>
<dbReference type="GO" id="GO:0003677">
    <property type="term" value="F:DNA binding"/>
    <property type="evidence" value="ECO:0007669"/>
    <property type="project" value="InterPro"/>
</dbReference>
<dbReference type="Pfam" id="PF02384">
    <property type="entry name" value="N6_Mtase"/>
    <property type="match status" value="1"/>
</dbReference>
<keyword evidence="6" id="KW-0680">Restriction system</keyword>
<dbReference type="InterPro" id="IPR002052">
    <property type="entry name" value="DNA_methylase_N6_adenine_CS"/>
</dbReference>
<gene>
    <name evidence="10" type="ORF">SAMN05216204_1601</name>
</gene>
<comment type="catalytic activity">
    <reaction evidence="7">
        <text>a 2'-deoxyadenosine in DNA + S-adenosyl-L-methionine = an N(6)-methyl-2'-deoxyadenosine in DNA + S-adenosyl-L-homocysteine + H(+)</text>
        <dbReference type="Rhea" id="RHEA:15197"/>
        <dbReference type="Rhea" id="RHEA-COMP:12418"/>
        <dbReference type="Rhea" id="RHEA-COMP:12419"/>
        <dbReference type="ChEBI" id="CHEBI:15378"/>
        <dbReference type="ChEBI" id="CHEBI:57856"/>
        <dbReference type="ChEBI" id="CHEBI:59789"/>
        <dbReference type="ChEBI" id="CHEBI:90615"/>
        <dbReference type="ChEBI" id="CHEBI:90616"/>
        <dbReference type="EC" id="2.1.1.72"/>
    </reaction>
</comment>
<sequence length="571" mass="64472">MNKQQLASKIWESANQMRSKIEANEYKDYILGFIFYKYLSDKLMEFATAEGFTNKDFSALIEDDAETVDHFKSNLGYFIARKHLFSTWLDQTSDFDVADVREALSAFSRLIHPNHKRLFEGIFKTLETGLSKLGDTAPKQTKAISELLQLIKDIPMDGKQGYDVLGFIYEYLIGMFAANAGKKAGEFYTPHEVSVLMSEVIAHHLTDRETIQIYDSTSGSGSLLLNIGQAIAKRMGDKDSIKYYAQELKENTYNLTRMNLVMRGILPNNIVTRNADTLEDDWPYFDDQDPVNSYNPLYLDAVVSNPPYSQKWDPQHKDADPRYARFGVAPKSKADYAFLLHDLYHLKPNGIMAIVLPHGVLFRGGEEGVIRKQLIENDHLETIIGLPSNIFFGTGIPTVILVLRQKRKGSDVLFVDGSKGFAKEGKNNKLRACDIKKITDVVIARATVPGFSRLVPKTELQGEANDYNLNIPRYVDSSEPLESWDLYASMFGGIPLSELDALADFWKAFPNLRAPLFTLDGTPYAQPKADDLAAAVRQHPDVIKFDLAFTRAFDGFKPWLHIVDPKFETVV</sequence>
<dbReference type="STRING" id="1164594.SAMN05216204_1601"/>
<dbReference type="AlphaFoldDB" id="A0A1I1XA62"/>
<keyword evidence="5" id="KW-0949">S-adenosyl-L-methionine</keyword>
<keyword evidence="4" id="KW-0808">Transferase</keyword>
<dbReference type="RefSeq" id="WP_229409197.1">
    <property type="nucleotide sequence ID" value="NZ_FOLD01000060.1"/>
</dbReference>
<evidence type="ECO:0000256" key="6">
    <source>
        <dbReference type="ARBA" id="ARBA00022747"/>
    </source>
</evidence>
<dbReference type="Gene3D" id="1.20.1260.30">
    <property type="match status" value="1"/>
</dbReference>
<name>A0A1I1XA62_9BURK</name>
<dbReference type="InterPro" id="IPR004546">
    <property type="entry name" value="Restrct_endonuc_T1M"/>
</dbReference>
<evidence type="ECO:0000256" key="5">
    <source>
        <dbReference type="ARBA" id="ARBA00022691"/>
    </source>
</evidence>
<feature type="domain" description="N6 adenine-specific DNA methyltransferase N-terminal" evidence="9">
    <location>
        <begin position="6"/>
        <end position="151"/>
    </location>
</feature>
<feature type="domain" description="DNA methylase adenine-specific" evidence="8">
    <location>
        <begin position="162"/>
        <end position="479"/>
    </location>
</feature>
<evidence type="ECO:0000256" key="2">
    <source>
        <dbReference type="ARBA" id="ARBA00011900"/>
    </source>
</evidence>
<dbReference type="GO" id="GO:0008170">
    <property type="term" value="F:N-methyltransferase activity"/>
    <property type="evidence" value="ECO:0007669"/>
    <property type="project" value="InterPro"/>
</dbReference>
<dbReference type="Proteomes" id="UP000198639">
    <property type="component" value="Unassembled WGS sequence"/>
</dbReference>
<dbReference type="Pfam" id="PF12161">
    <property type="entry name" value="HsdM_N"/>
    <property type="match status" value="1"/>
</dbReference>
<dbReference type="GO" id="GO:0009007">
    <property type="term" value="F:site-specific DNA-methyltransferase (adenine-specific) activity"/>
    <property type="evidence" value="ECO:0007669"/>
    <property type="project" value="UniProtKB-EC"/>
</dbReference>
<dbReference type="InterPro" id="IPR051537">
    <property type="entry name" value="DNA_Adenine_Mtase"/>
</dbReference>
<dbReference type="InterPro" id="IPR003356">
    <property type="entry name" value="DNA_methylase_A-5"/>
</dbReference>
<dbReference type="GO" id="GO:0032259">
    <property type="term" value="P:methylation"/>
    <property type="evidence" value="ECO:0007669"/>
    <property type="project" value="UniProtKB-KW"/>
</dbReference>
<dbReference type="Gene3D" id="3.40.50.150">
    <property type="entry name" value="Vaccinia Virus protein VP39"/>
    <property type="match status" value="1"/>
</dbReference>
<protein>
    <recommendedName>
        <fullName evidence="2">site-specific DNA-methyltransferase (adenine-specific)</fullName>
        <ecNumber evidence="2">2.1.1.72</ecNumber>
    </recommendedName>
</protein>
<evidence type="ECO:0000313" key="11">
    <source>
        <dbReference type="Proteomes" id="UP000198639"/>
    </source>
</evidence>
<dbReference type="PANTHER" id="PTHR42933:SF1">
    <property type="entry name" value="SITE-SPECIFIC DNA-METHYLTRANSFERASE (ADENINE-SPECIFIC)"/>
    <property type="match status" value="1"/>
</dbReference>
<comment type="similarity">
    <text evidence="1">Belongs to the N(4)/N(6)-methyltransferase family.</text>
</comment>
<organism evidence="10 11">
    <name type="scientific">Massilia yuzhufengensis</name>
    <dbReference type="NCBI Taxonomy" id="1164594"/>
    <lineage>
        <taxon>Bacteria</taxon>
        <taxon>Pseudomonadati</taxon>
        <taxon>Pseudomonadota</taxon>
        <taxon>Betaproteobacteria</taxon>
        <taxon>Burkholderiales</taxon>
        <taxon>Oxalobacteraceae</taxon>
        <taxon>Telluria group</taxon>
        <taxon>Massilia</taxon>
    </lineage>
</organism>
<dbReference type="PROSITE" id="PS00092">
    <property type="entry name" value="N6_MTASE"/>
    <property type="match status" value="1"/>
</dbReference>
<keyword evidence="11" id="KW-1185">Reference proteome</keyword>
<accession>A0A1I1XA62</accession>
<dbReference type="EC" id="2.1.1.72" evidence="2"/>
<dbReference type="InterPro" id="IPR022749">
    <property type="entry name" value="D12N6_MeTrfase_N"/>
</dbReference>
<evidence type="ECO:0000256" key="1">
    <source>
        <dbReference type="ARBA" id="ARBA00006594"/>
    </source>
</evidence>
<dbReference type="SUPFAM" id="SSF53335">
    <property type="entry name" value="S-adenosyl-L-methionine-dependent methyltransferases"/>
    <property type="match status" value="1"/>
</dbReference>
<evidence type="ECO:0000313" key="10">
    <source>
        <dbReference type="EMBL" id="SFE02250.1"/>
    </source>
</evidence>
<dbReference type="PANTHER" id="PTHR42933">
    <property type="entry name" value="SLR6095 PROTEIN"/>
    <property type="match status" value="1"/>
</dbReference>